<organism evidence="10 11">
    <name type="scientific">Azospirillum lipoferum</name>
    <dbReference type="NCBI Taxonomy" id="193"/>
    <lineage>
        <taxon>Bacteria</taxon>
        <taxon>Pseudomonadati</taxon>
        <taxon>Pseudomonadota</taxon>
        <taxon>Alphaproteobacteria</taxon>
        <taxon>Rhodospirillales</taxon>
        <taxon>Azospirillaceae</taxon>
        <taxon>Azospirillum</taxon>
    </lineage>
</organism>
<accession>A0A5A9GRQ6</accession>
<dbReference type="RefSeq" id="WP_149231396.1">
    <property type="nucleotide sequence ID" value="NZ_JALJXJ010000005.1"/>
</dbReference>
<evidence type="ECO:0000313" key="11">
    <source>
        <dbReference type="Proteomes" id="UP000324927"/>
    </source>
</evidence>
<reference evidence="10 11" key="1">
    <citation type="submission" date="2019-08" db="EMBL/GenBank/DDBJ databases">
        <authorList>
            <person name="Grouzdev D."/>
            <person name="Tikhonova E."/>
            <person name="Kravchenko I."/>
        </authorList>
    </citation>
    <scope>NUCLEOTIDE SEQUENCE [LARGE SCALE GENOMIC DNA]</scope>
    <source>
        <strain evidence="10 11">59b</strain>
    </source>
</reference>
<evidence type="ECO:0000256" key="8">
    <source>
        <dbReference type="RuleBase" id="RU363032"/>
    </source>
</evidence>
<dbReference type="CDD" id="cd06261">
    <property type="entry name" value="TM_PBP2"/>
    <property type="match status" value="1"/>
</dbReference>
<evidence type="ECO:0000256" key="3">
    <source>
        <dbReference type="ARBA" id="ARBA00022475"/>
    </source>
</evidence>
<dbReference type="GO" id="GO:0055085">
    <property type="term" value="P:transmembrane transport"/>
    <property type="evidence" value="ECO:0007669"/>
    <property type="project" value="InterPro"/>
</dbReference>
<name>A0A5A9GRQ6_AZOLI</name>
<comment type="subcellular location">
    <subcellularLocation>
        <location evidence="1">Cell inner membrane</location>
        <topology evidence="1">Multi-pass membrane protein</topology>
    </subcellularLocation>
    <subcellularLocation>
        <location evidence="8">Cell membrane</location>
        <topology evidence="8">Multi-pass membrane protein</topology>
    </subcellularLocation>
</comment>
<proteinExistence type="inferred from homology"/>
<dbReference type="InterPro" id="IPR035906">
    <property type="entry name" value="MetI-like_sf"/>
</dbReference>
<comment type="caution">
    <text evidence="10">The sequence shown here is derived from an EMBL/GenBank/DDBJ whole genome shotgun (WGS) entry which is preliminary data.</text>
</comment>
<dbReference type="Pfam" id="PF00528">
    <property type="entry name" value="BPD_transp_1"/>
    <property type="match status" value="1"/>
</dbReference>
<evidence type="ECO:0000256" key="6">
    <source>
        <dbReference type="ARBA" id="ARBA00022989"/>
    </source>
</evidence>
<sequence>MSSPTRVLQYAFCCAMMVFLVGPILTVIPISFSSAGFLSYPIPGLSLQWYEKVLAASGPWLPALRNSLIVGTGAMALATLLGTLAALGLARNDLPGRSFLLGLLIAPMVVPVVISGVAMYFLFARIGLTASYLGLILAHAALGAPFVVITVTATLRNFDTTLVRAAYSLGASPVRTFFTVTLPLILPGVLSGGLFAFIFSFDEVVVALFIGGPAQRTLPRQMFDGIRDTIDPSILAMSTLLVGVTIVFMVLLTRLGRGTGSKSGSKA</sequence>
<dbReference type="AlphaFoldDB" id="A0A5A9GRQ6"/>
<dbReference type="PANTHER" id="PTHR43357">
    <property type="entry name" value="INNER MEMBRANE ABC TRANSPORTER PERMEASE PROTEIN YDCV"/>
    <property type="match status" value="1"/>
</dbReference>
<gene>
    <name evidence="10" type="ORF">FZ942_12395</name>
</gene>
<keyword evidence="11" id="KW-1185">Reference proteome</keyword>
<evidence type="ECO:0000256" key="7">
    <source>
        <dbReference type="ARBA" id="ARBA00023136"/>
    </source>
</evidence>
<dbReference type="GO" id="GO:0005886">
    <property type="term" value="C:plasma membrane"/>
    <property type="evidence" value="ECO:0007669"/>
    <property type="project" value="UniProtKB-SubCell"/>
</dbReference>
<evidence type="ECO:0000256" key="5">
    <source>
        <dbReference type="ARBA" id="ARBA00022692"/>
    </source>
</evidence>
<dbReference type="OrthoDB" id="9782004at2"/>
<dbReference type="EMBL" id="VTTN01000004">
    <property type="protein sequence ID" value="KAA0595999.1"/>
    <property type="molecule type" value="Genomic_DNA"/>
</dbReference>
<dbReference type="PANTHER" id="PTHR43357:SF4">
    <property type="entry name" value="INNER MEMBRANE ABC TRANSPORTER PERMEASE PROTEIN YDCV"/>
    <property type="match status" value="1"/>
</dbReference>
<dbReference type="Gene3D" id="1.10.3720.10">
    <property type="entry name" value="MetI-like"/>
    <property type="match status" value="1"/>
</dbReference>
<protein>
    <submittedName>
        <fullName evidence="10">ABC transporter permease</fullName>
    </submittedName>
</protein>
<comment type="similarity">
    <text evidence="8">Belongs to the binding-protein-dependent transport system permease family.</text>
</comment>
<keyword evidence="3" id="KW-1003">Cell membrane</keyword>
<dbReference type="InterPro" id="IPR000515">
    <property type="entry name" value="MetI-like"/>
</dbReference>
<keyword evidence="5 8" id="KW-0812">Transmembrane</keyword>
<dbReference type="Proteomes" id="UP000324927">
    <property type="component" value="Unassembled WGS sequence"/>
</dbReference>
<feature type="transmembrane region" description="Helical" evidence="8">
    <location>
        <begin position="233"/>
        <end position="252"/>
    </location>
</feature>
<dbReference type="PROSITE" id="PS50928">
    <property type="entry name" value="ABC_TM1"/>
    <property type="match status" value="1"/>
</dbReference>
<feature type="transmembrane region" description="Helical" evidence="8">
    <location>
        <begin position="7"/>
        <end position="32"/>
    </location>
</feature>
<feature type="domain" description="ABC transmembrane type-1" evidence="9">
    <location>
        <begin position="64"/>
        <end position="252"/>
    </location>
</feature>
<evidence type="ECO:0000259" key="9">
    <source>
        <dbReference type="PROSITE" id="PS50928"/>
    </source>
</evidence>
<evidence type="ECO:0000313" key="10">
    <source>
        <dbReference type="EMBL" id="KAA0595999.1"/>
    </source>
</evidence>
<keyword evidence="2 8" id="KW-0813">Transport</keyword>
<dbReference type="SUPFAM" id="SSF161098">
    <property type="entry name" value="MetI-like"/>
    <property type="match status" value="1"/>
</dbReference>
<keyword evidence="6 8" id="KW-1133">Transmembrane helix</keyword>
<feature type="transmembrane region" description="Helical" evidence="8">
    <location>
        <begin position="99"/>
        <end position="123"/>
    </location>
</feature>
<feature type="transmembrane region" description="Helical" evidence="8">
    <location>
        <begin position="68"/>
        <end position="87"/>
    </location>
</feature>
<evidence type="ECO:0000256" key="1">
    <source>
        <dbReference type="ARBA" id="ARBA00004429"/>
    </source>
</evidence>
<evidence type="ECO:0000256" key="4">
    <source>
        <dbReference type="ARBA" id="ARBA00022519"/>
    </source>
</evidence>
<keyword evidence="4" id="KW-0997">Cell inner membrane</keyword>
<evidence type="ECO:0000256" key="2">
    <source>
        <dbReference type="ARBA" id="ARBA00022448"/>
    </source>
</evidence>
<feature type="transmembrane region" description="Helical" evidence="8">
    <location>
        <begin position="129"/>
        <end position="153"/>
    </location>
</feature>
<keyword evidence="7 8" id="KW-0472">Membrane</keyword>